<dbReference type="OMA" id="QAPRYDN"/>
<evidence type="ECO:0000256" key="8">
    <source>
        <dbReference type="ARBA" id="ARBA00023146"/>
    </source>
</evidence>
<dbReference type="InterPro" id="IPR000924">
    <property type="entry name" value="Glu/Gln-tRNA-synth"/>
</dbReference>
<gene>
    <name evidence="20" type="primary">Dwil\GK17488</name>
    <name evidence="20" type="ORF">Dwil_GK17488</name>
</gene>
<evidence type="ECO:0000256" key="3">
    <source>
        <dbReference type="ARBA" id="ARBA00012835"/>
    </source>
</evidence>
<name>B4MMI0_DROWI</name>
<dbReference type="InterPro" id="IPR014729">
    <property type="entry name" value="Rossmann-like_a/b/a_fold"/>
</dbReference>
<dbReference type="PANTHER" id="PTHR43311:SF2">
    <property type="entry name" value="GLUTAMATE--TRNA LIGASE, MITOCHONDRIAL-RELATED"/>
    <property type="match status" value="1"/>
</dbReference>
<keyword evidence="4 17" id="KW-0436">Ligase</keyword>
<dbReference type="STRING" id="7260.B4MMI0"/>
<dbReference type="InParanoid" id="B4MMI0"/>
<evidence type="ECO:0000256" key="15">
    <source>
        <dbReference type="ARBA" id="ARBA00047479"/>
    </source>
</evidence>
<evidence type="ECO:0000256" key="7">
    <source>
        <dbReference type="ARBA" id="ARBA00022917"/>
    </source>
</evidence>
<dbReference type="GO" id="GO:0006424">
    <property type="term" value="P:glutamyl-tRNA aminoacylation"/>
    <property type="evidence" value="ECO:0007669"/>
    <property type="project" value="InterPro"/>
</dbReference>
<dbReference type="GO" id="GO:0004818">
    <property type="term" value="F:glutamate-tRNA ligase activity"/>
    <property type="evidence" value="ECO:0007669"/>
    <property type="project" value="UniProtKB-EC"/>
</dbReference>
<dbReference type="Pfam" id="PF19269">
    <property type="entry name" value="Anticodon_2"/>
    <property type="match status" value="1"/>
</dbReference>
<dbReference type="InterPro" id="IPR045462">
    <property type="entry name" value="aa-tRNA-synth_I_cd-bd"/>
</dbReference>
<evidence type="ECO:0000256" key="5">
    <source>
        <dbReference type="ARBA" id="ARBA00022741"/>
    </source>
</evidence>
<dbReference type="Gene3D" id="3.40.50.620">
    <property type="entry name" value="HUPs"/>
    <property type="match status" value="1"/>
</dbReference>
<evidence type="ECO:0000256" key="6">
    <source>
        <dbReference type="ARBA" id="ARBA00022840"/>
    </source>
</evidence>
<evidence type="ECO:0000313" key="20">
    <source>
        <dbReference type="EMBL" id="EDW73325.1"/>
    </source>
</evidence>
<evidence type="ECO:0000256" key="14">
    <source>
        <dbReference type="ARBA" id="ARBA00047366"/>
    </source>
</evidence>
<keyword evidence="6 17" id="KW-0067">ATP-binding</keyword>
<dbReference type="Pfam" id="PF00749">
    <property type="entry name" value="tRNA-synt_1c"/>
    <property type="match status" value="1"/>
</dbReference>
<evidence type="ECO:0000256" key="4">
    <source>
        <dbReference type="ARBA" id="ARBA00022598"/>
    </source>
</evidence>
<dbReference type="FunCoup" id="B4MMI0">
    <property type="interactions" value="782"/>
</dbReference>
<evidence type="ECO:0000256" key="9">
    <source>
        <dbReference type="ARBA" id="ARBA00030865"/>
    </source>
</evidence>
<keyword evidence="7 17" id="KW-0648">Protein biosynthesis</keyword>
<proteinExistence type="inferred from homology"/>
<accession>B4MMI0</accession>
<dbReference type="PRINTS" id="PR00987">
    <property type="entry name" value="TRNASYNTHGLU"/>
</dbReference>
<evidence type="ECO:0000256" key="13">
    <source>
        <dbReference type="ARBA" id="ARBA00044313"/>
    </source>
</evidence>
<dbReference type="NCBIfam" id="TIGR00464">
    <property type="entry name" value="gltX_bact"/>
    <property type="match status" value="1"/>
</dbReference>
<dbReference type="InterPro" id="IPR004527">
    <property type="entry name" value="Glu-tRNA-ligase_bac/mito"/>
</dbReference>
<evidence type="ECO:0000256" key="10">
    <source>
        <dbReference type="ARBA" id="ARBA00044054"/>
    </source>
</evidence>
<evidence type="ECO:0000256" key="2">
    <source>
        <dbReference type="ARBA" id="ARBA00007894"/>
    </source>
</evidence>
<dbReference type="SMR" id="B4MMI0"/>
<dbReference type="HOGENOM" id="CLU_015768_6_3_1"/>
<dbReference type="InterPro" id="IPR033910">
    <property type="entry name" value="GluRS_core"/>
</dbReference>
<dbReference type="InterPro" id="IPR020751">
    <property type="entry name" value="aa-tRNA-synth_I_codon-bd_sub2"/>
</dbReference>
<dbReference type="InterPro" id="IPR001412">
    <property type="entry name" value="aa-tRNA-synth_I_CS"/>
</dbReference>
<organism evidence="20 21">
    <name type="scientific">Drosophila willistoni</name>
    <name type="common">Fruit fly</name>
    <dbReference type="NCBI Taxonomy" id="7260"/>
    <lineage>
        <taxon>Eukaryota</taxon>
        <taxon>Metazoa</taxon>
        <taxon>Ecdysozoa</taxon>
        <taxon>Arthropoda</taxon>
        <taxon>Hexapoda</taxon>
        <taxon>Insecta</taxon>
        <taxon>Pterygota</taxon>
        <taxon>Neoptera</taxon>
        <taxon>Endopterygota</taxon>
        <taxon>Diptera</taxon>
        <taxon>Brachycera</taxon>
        <taxon>Muscomorpha</taxon>
        <taxon>Ephydroidea</taxon>
        <taxon>Drosophilidae</taxon>
        <taxon>Drosophila</taxon>
        <taxon>Sophophora</taxon>
    </lineage>
</organism>
<comment type="subcellular location">
    <subcellularLocation>
        <location evidence="1">Mitochondrion</location>
    </subcellularLocation>
</comment>
<dbReference type="CDD" id="cd00808">
    <property type="entry name" value="GluRS_core"/>
    <property type="match status" value="1"/>
</dbReference>
<dbReference type="EC" id="6.1.1.24" evidence="10"/>
<keyword evidence="21" id="KW-1185">Reference proteome</keyword>
<evidence type="ECO:0000256" key="11">
    <source>
        <dbReference type="ARBA" id="ARBA00044142"/>
    </source>
</evidence>
<dbReference type="GO" id="GO:0008270">
    <property type="term" value="F:zinc ion binding"/>
    <property type="evidence" value="ECO:0007669"/>
    <property type="project" value="InterPro"/>
</dbReference>
<comment type="catalytic activity">
    <reaction evidence="14">
        <text>tRNA(Glu) + L-glutamate + ATP = L-glutamyl-tRNA(Glu) + AMP + diphosphate</text>
        <dbReference type="Rhea" id="RHEA:23540"/>
        <dbReference type="Rhea" id="RHEA-COMP:9663"/>
        <dbReference type="Rhea" id="RHEA-COMP:9680"/>
        <dbReference type="ChEBI" id="CHEBI:29985"/>
        <dbReference type="ChEBI" id="CHEBI:30616"/>
        <dbReference type="ChEBI" id="CHEBI:33019"/>
        <dbReference type="ChEBI" id="CHEBI:78442"/>
        <dbReference type="ChEBI" id="CHEBI:78520"/>
        <dbReference type="ChEBI" id="CHEBI:456215"/>
        <dbReference type="EC" id="6.1.1.17"/>
    </reaction>
    <physiologicalReaction direction="left-to-right" evidence="14">
        <dbReference type="Rhea" id="RHEA:23541"/>
    </physiologicalReaction>
</comment>
<dbReference type="InterPro" id="IPR049940">
    <property type="entry name" value="GluQ/Sye"/>
</dbReference>
<comment type="similarity">
    <text evidence="2">Belongs to the class-I aminoacyl-tRNA synthetase family. Glutamate--tRNA ligase type 1 subfamily.</text>
</comment>
<protein>
    <recommendedName>
        <fullName evidence="11">Nondiscriminating glutamyl-tRNA synthetase EARS2, mitochondrial</fullName>
        <ecNumber evidence="3">6.1.1.17</ecNumber>
        <ecNumber evidence="10">6.1.1.24</ecNumber>
    </recommendedName>
    <alternativeName>
        <fullName evidence="13">Glutamate--tRNA(Gln) ligase EARS2, mitochondrial</fullName>
    </alternativeName>
    <alternativeName>
        <fullName evidence="9">Glutamyl-tRNA synthetase</fullName>
    </alternativeName>
    <alternativeName>
        <fullName evidence="12">Mitochondrial glutamyl-tRNA synthetase</fullName>
    </alternativeName>
</protein>
<dbReference type="AlphaFoldDB" id="B4MMI0"/>
<evidence type="ECO:0000256" key="12">
    <source>
        <dbReference type="ARBA" id="ARBA00044251"/>
    </source>
</evidence>
<dbReference type="GO" id="GO:0005524">
    <property type="term" value="F:ATP binding"/>
    <property type="evidence" value="ECO:0007669"/>
    <property type="project" value="UniProtKB-KW"/>
</dbReference>
<dbReference type="InterPro" id="IPR008925">
    <property type="entry name" value="aa_tRNA-synth_I_cd-bd_sf"/>
</dbReference>
<feature type="domain" description="Glutamyl/glutaminyl-tRNA synthetase class Ib catalytic" evidence="18">
    <location>
        <begin position="33"/>
        <end position="354"/>
    </location>
</feature>
<dbReference type="OrthoDB" id="428822at2759"/>
<evidence type="ECO:0000256" key="16">
    <source>
        <dbReference type="ARBA" id="ARBA00047689"/>
    </source>
</evidence>
<dbReference type="GO" id="GO:0050561">
    <property type="term" value="F:glutamate-tRNA(Gln) ligase activity"/>
    <property type="evidence" value="ECO:0007669"/>
    <property type="project" value="UniProtKB-EC"/>
</dbReference>
<feature type="domain" description="Aminoacyl-tRNA synthetase class I anticodon-binding" evidence="19">
    <location>
        <begin position="394"/>
        <end position="513"/>
    </location>
</feature>
<evidence type="ECO:0000313" key="21">
    <source>
        <dbReference type="Proteomes" id="UP000007798"/>
    </source>
</evidence>
<comment type="catalytic activity">
    <reaction evidence="16">
        <text>tRNA(Gln) + L-glutamate + ATP = L-glutamyl-tRNA(Gln) + AMP + diphosphate</text>
        <dbReference type="Rhea" id="RHEA:64612"/>
        <dbReference type="Rhea" id="RHEA-COMP:9662"/>
        <dbReference type="Rhea" id="RHEA-COMP:9684"/>
        <dbReference type="ChEBI" id="CHEBI:29985"/>
        <dbReference type="ChEBI" id="CHEBI:30616"/>
        <dbReference type="ChEBI" id="CHEBI:33019"/>
        <dbReference type="ChEBI" id="CHEBI:78442"/>
        <dbReference type="ChEBI" id="CHEBI:78520"/>
        <dbReference type="ChEBI" id="CHEBI:456215"/>
    </reaction>
    <physiologicalReaction direction="left-to-right" evidence="16">
        <dbReference type="Rhea" id="RHEA:64613"/>
    </physiologicalReaction>
</comment>
<evidence type="ECO:0000256" key="1">
    <source>
        <dbReference type="ARBA" id="ARBA00004173"/>
    </source>
</evidence>
<dbReference type="InterPro" id="IPR020058">
    <property type="entry name" value="Glu/Gln-tRNA-synth_Ib_cat-dom"/>
</dbReference>
<comment type="catalytic activity">
    <reaction evidence="15">
        <text>tRNA(Glx) + L-glutamate + ATP = L-glutamyl-tRNA(Glx) + AMP + diphosphate</text>
        <dbReference type="Rhea" id="RHEA:18397"/>
        <dbReference type="Rhea" id="RHEA-COMP:9713"/>
        <dbReference type="Rhea" id="RHEA-COMP:9716"/>
        <dbReference type="ChEBI" id="CHEBI:29985"/>
        <dbReference type="ChEBI" id="CHEBI:30616"/>
        <dbReference type="ChEBI" id="CHEBI:33019"/>
        <dbReference type="ChEBI" id="CHEBI:78442"/>
        <dbReference type="ChEBI" id="CHEBI:78520"/>
        <dbReference type="ChEBI" id="CHEBI:456215"/>
        <dbReference type="EC" id="6.1.1.24"/>
    </reaction>
    <physiologicalReaction direction="left-to-right" evidence="15">
        <dbReference type="Rhea" id="RHEA:18398"/>
    </physiologicalReaction>
</comment>
<dbReference type="PhylomeDB" id="B4MMI0"/>
<evidence type="ECO:0000259" key="19">
    <source>
        <dbReference type="Pfam" id="PF19269"/>
    </source>
</evidence>
<reference evidence="20 21" key="1">
    <citation type="journal article" date="2007" name="Nature">
        <title>Evolution of genes and genomes on the Drosophila phylogeny.</title>
        <authorList>
            <consortium name="Drosophila 12 Genomes Consortium"/>
            <person name="Clark A.G."/>
            <person name="Eisen M.B."/>
            <person name="Smith D.R."/>
            <person name="Bergman C.M."/>
            <person name="Oliver B."/>
            <person name="Markow T.A."/>
            <person name="Kaufman T.C."/>
            <person name="Kellis M."/>
            <person name="Gelbart W."/>
            <person name="Iyer V.N."/>
            <person name="Pollard D.A."/>
            <person name="Sackton T.B."/>
            <person name="Larracuente A.M."/>
            <person name="Singh N.D."/>
            <person name="Abad J.P."/>
            <person name="Abt D.N."/>
            <person name="Adryan B."/>
            <person name="Aguade M."/>
            <person name="Akashi H."/>
            <person name="Anderson W.W."/>
            <person name="Aquadro C.F."/>
            <person name="Ardell D.H."/>
            <person name="Arguello R."/>
            <person name="Artieri C.G."/>
            <person name="Barbash D.A."/>
            <person name="Barker D."/>
            <person name="Barsanti P."/>
            <person name="Batterham P."/>
            <person name="Batzoglou S."/>
            <person name="Begun D."/>
            <person name="Bhutkar A."/>
            <person name="Blanco E."/>
            <person name="Bosak S.A."/>
            <person name="Bradley R.K."/>
            <person name="Brand A.D."/>
            <person name="Brent M.R."/>
            <person name="Brooks A.N."/>
            <person name="Brown R.H."/>
            <person name="Butlin R.K."/>
            <person name="Caggese C."/>
            <person name="Calvi B.R."/>
            <person name="Bernardo de Carvalho A."/>
            <person name="Caspi A."/>
            <person name="Castrezana S."/>
            <person name="Celniker S.E."/>
            <person name="Chang J.L."/>
            <person name="Chapple C."/>
            <person name="Chatterji S."/>
            <person name="Chinwalla A."/>
            <person name="Civetta A."/>
            <person name="Clifton S.W."/>
            <person name="Comeron J.M."/>
            <person name="Costello J.C."/>
            <person name="Coyne J.A."/>
            <person name="Daub J."/>
            <person name="David R.G."/>
            <person name="Delcher A.L."/>
            <person name="Delehaunty K."/>
            <person name="Do C.B."/>
            <person name="Ebling H."/>
            <person name="Edwards K."/>
            <person name="Eickbush T."/>
            <person name="Evans J.D."/>
            <person name="Filipski A."/>
            <person name="Findeiss S."/>
            <person name="Freyhult E."/>
            <person name="Fulton L."/>
            <person name="Fulton R."/>
            <person name="Garcia A.C."/>
            <person name="Gardiner A."/>
            <person name="Garfield D.A."/>
            <person name="Garvin B.E."/>
            <person name="Gibson G."/>
            <person name="Gilbert D."/>
            <person name="Gnerre S."/>
            <person name="Godfrey J."/>
            <person name="Good R."/>
            <person name="Gotea V."/>
            <person name="Gravely B."/>
            <person name="Greenberg A.J."/>
            <person name="Griffiths-Jones S."/>
            <person name="Gross S."/>
            <person name="Guigo R."/>
            <person name="Gustafson E.A."/>
            <person name="Haerty W."/>
            <person name="Hahn M.W."/>
            <person name="Halligan D.L."/>
            <person name="Halpern A.L."/>
            <person name="Halter G.M."/>
            <person name="Han M.V."/>
            <person name="Heger A."/>
            <person name="Hillier L."/>
            <person name="Hinrichs A.S."/>
            <person name="Holmes I."/>
            <person name="Hoskins R.A."/>
            <person name="Hubisz M.J."/>
            <person name="Hultmark D."/>
            <person name="Huntley M.A."/>
            <person name="Jaffe D.B."/>
            <person name="Jagadeeshan S."/>
            <person name="Jeck W.R."/>
            <person name="Johnson J."/>
            <person name="Jones C.D."/>
            <person name="Jordan W.C."/>
            <person name="Karpen G.H."/>
            <person name="Kataoka E."/>
            <person name="Keightley P.D."/>
            <person name="Kheradpour P."/>
            <person name="Kirkness E.F."/>
            <person name="Koerich L.B."/>
            <person name="Kristiansen K."/>
            <person name="Kudrna D."/>
            <person name="Kulathinal R.J."/>
            <person name="Kumar S."/>
            <person name="Kwok R."/>
            <person name="Lander E."/>
            <person name="Langley C.H."/>
            <person name="Lapoint R."/>
            <person name="Lazzaro B.P."/>
            <person name="Lee S.J."/>
            <person name="Levesque L."/>
            <person name="Li R."/>
            <person name="Lin C.F."/>
            <person name="Lin M.F."/>
            <person name="Lindblad-Toh K."/>
            <person name="Llopart A."/>
            <person name="Long M."/>
            <person name="Low L."/>
            <person name="Lozovsky E."/>
            <person name="Lu J."/>
            <person name="Luo M."/>
            <person name="Machado C.A."/>
            <person name="Makalowski W."/>
            <person name="Marzo M."/>
            <person name="Matsuda M."/>
            <person name="Matzkin L."/>
            <person name="McAllister B."/>
            <person name="McBride C.S."/>
            <person name="McKernan B."/>
            <person name="McKernan K."/>
            <person name="Mendez-Lago M."/>
            <person name="Minx P."/>
            <person name="Mollenhauer M.U."/>
            <person name="Montooth K."/>
            <person name="Mount S.M."/>
            <person name="Mu X."/>
            <person name="Myers E."/>
            <person name="Negre B."/>
            <person name="Newfeld S."/>
            <person name="Nielsen R."/>
            <person name="Noor M.A."/>
            <person name="O'Grady P."/>
            <person name="Pachter L."/>
            <person name="Papaceit M."/>
            <person name="Parisi M.J."/>
            <person name="Parisi M."/>
            <person name="Parts L."/>
            <person name="Pedersen J.S."/>
            <person name="Pesole G."/>
            <person name="Phillippy A.M."/>
            <person name="Ponting C.P."/>
            <person name="Pop M."/>
            <person name="Porcelli D."/>
            <person name="Powell J.R."/>
            <person name="Prohaska S."/>
            <person name="Pruitt K."/>
            <person name="Puig M."/>
            <person name="Quesneville H."/>
            <person name="Ram K.R."/>
            <person name="Rand D."/>
            <person name="Rasmussen M.D."/>
            <person name="Reed L.K."/>
            <person name="Reenan R."/>
            <person name="Reily A."/>
            <person name="Remington K.A."/>
            <person name="Rieger T.T."/>
            <person name="Ritchie M.G."/>
            <person name="Robin C."/>
            <person name="Rogers Y.H."/>
            <person name="Rohde C."/>
            <person name="Rozas J."/>
            <person name="Rubenfield M.J."/>
            <person name="Ruiz A."/>
            <person name="Russo S."/>
            <person name="Salzberg S.L."/>
            <person name="Sanchez-Gracia A."/>
            <person name="Saranga D.J."/>
            <person name="Sato H."/>
            <person name="Schaeffer S.W."/>
            <person name="Schatz M.C."/>
            <person name="Schlenke T."/>
            <person name="Schwartz R."/>
            <person name="Segarra C."/>
            <person name="Singh R.S."/>
            <person name="Sirot L."/>
            <person name="Sirota M."/>
            <person name="Sisneros N.B."/>
            <person name="Smith C.D."/>
            <person name="Smith T.F."/>
            <person name="Spieth J."/>
            <person name="Stage D.E."/>
            <person name="Stark A."/>
            <person name="Stephan W."/>
            <person name="Strausberg R.L."/>
            <person name="Strempel S."/>
            <person name="Sturgill D."/>
            <person name="Sutton G."/>
            <person name="Sutton G.G."/>
            <person name="Tao W."/>
            <person name="Teichmann S."/>
            <person name="Tobari Y.N."/>
            <person name="Tomimura Y."/>
            <person name="Tsolas J.M."/>
            <person name="Valente V.L."/>
            <person name="Venter E."/>
            <person name="Venter J.C."/>
            <person name="Vicario S."/>
            <person name="Vieira F.G."/>
            <person name="Vilella A.J."/>
            <person name="Villasante A."/>
            <person name="Walenz B."/>
            <person name="Wang J."/>
            <person name="Wasserman M."/>
            <person name="Watts T."/>
            <person name="Wilson D."/>
            <person name="Wilson R.K."/>
            <person name="Wing R.A."/>
            <person name="Wolfner M.F."/>
            <person name="Wong A."/>
            <person name="Wong G.K."/>
            <person name="Wu C.I."/>
            <person name="Wu G."/>
            <person name="Yamamoto D."/>
            <person name="Yang H.P."/>
            <person name="Yang S.P."/>
            <person name="Yorke J.A."/>
            <person name="Yoshida K."/>
            <person name="Zdobnov E."/>
            <person name="Zhang P."/>
            <person name="Zhang Y."/>
            <person name="Zimin A.V."/>
            <person name="Baldwin J."/>
            <person name="Abdouelleil A."/>
            <person name="Abdulkadir J."/>
            <person name="Abebe A."/>
            <person name="Abera B."/>
            <person name="Abreu J."/>
            <person name="Acer S.C."/>
            <person name="Aftuck L."/>
            <person name="Alexander A."/>
            <person name="An P."/>
            <person name="Anderson E."/>
            <person name="Anderson S."/>
            <person name="Arachi H."/>
            <person name="Azer M."/>
            <person name="Bachantsang P."/>
            <person name="Barry A."/>
            <person name="Bayul T."/>
            <person name="Berlin A."/>
            <person name="Bessette D."/>
            <person name="Bloom T."/>
            <person name="Blye J."/>
            <person name="Boguslavskiy L."/>
            <person name="Bonnet C."/>
            <person name="Boukhgalter B."/>
            <person name="Bourzgui I."/>
            <person name="Brown A."/>
            <person name="Cahill P."/>
            <person name="Channer S."/>
            <person name="Cheshatsang Y."/>
            <person name="Chuda L."/>
            <person name="Citroen M."/>
            <person name="Collymore A."/>
            <person name="Cooke P."/>
            <person name="Costello M."/>
            <person name="D'Aco K."/>
            <person name="Daza R."/>
            <person name="De Haan G."/>
            <person name="DeGray S."/>
            <person name="DeMaso C."/>
            <person name="Dhargay N."/>
            <person name="Dooley K."/>
            <person name="Dooley E."/>
            <person name="Doricent M."/>
            <person name="Dorje P."/>
            <person name="Dorjee K."/>
            <person name="Dupes A."/>
            <person name="Elong R."/>
            <person name="Falk J."/>
            <person name="Farina A."/>
            <person name="Faro S."/>
            <person name="Ferguson D."/>
            <person name="Fisher S."/>
            <person name="Foley C.D."/>
            <person name="Franke A."/>
            <person name="Friedrich D."/>
            <person name="Gadbois L."/>
            <person name="Gearin G."/>
            <person name="Gearin C.R."/>
            <person name="Giannoukos G."/>
            <person name="Goode T."/>
            <person name="Graham J."/>
            <person name="Grandbois E."/>
            <person name="Grewal S."/>
            <person name="Gyaltsen K."/>
            <person name="Hafez N."/>
            <person name="Hagos B."/>
            <person name="Hall J."/>
            <person name="Henson C."/>
            <person name="Hollinger A."/>
            <person name="Honan T."/>
            <person name="Huard M.D."/>
            <person name="Hughes L."/>
            <person name="Hurhula B."/>
            <person name="Husby M.E."/>
            <person name="Kamat A."/>
            <person name="Kanga B."/>
            <person name="Kashin S."/>
            <person name="Khazanovich D."/>
            <person name="Kisner P."/>
            <person name="Lance K."/>
            <person name="Lara M."/>
            <person name="Lee W."/>
            <person name="Lennon N."/>
            <person name="Letendre F."/>
            <person name="LeVine R."/>
            <person name="Lipovsky A."/>
            <person name="Liu X."/>
            <person name="Liu J."/>
            <person name="Liu S."/>
            <person name="Lokyitsang T."/>
            <person name="Lokyitsang Y."/>
            <person name="Lubonja R."/>
            <person name="Lui A."/>
            <person name="MacDonald P."/>
            <person name="Magnisalis V."/>
            <person name="Maru K."/>
            <person name="Matthews C."/>
            <person name="McCusker W."/>
            <person name="McDonough S."/>
            <person name="Mehta T."/>
            <person name="Meldrim J."/>
            <person name="Meneus L."/>
            <person name="Mihai O."/>
            <person name="Mihalev A."/>
            <person name="Mihova T."/>
            <person name="Mittelman R."/>
            <person name="Mlenga V."/>
            <person name="Montmayeur A."/>
            <person name="Mulrain L."/>
            <person name="Navidi A."/>
            <person name="Naylor J."/>
            <person name="Negash T."/>
            <person name="Nguyen T."/>
            <person name="Nguyen N."/>
            <person name="Nicol R."/>
            <person name="Norbu C."/>
            <person name="Norbu N."/>
            <person name="Novod N."/>
            <person name="O'Neill B."/>
            <person name="Osman S."/>
            <person name="Markiewicz E."/>
            <person name="Oyono O.L."/>
            <person name="Patti C."/>
            <person name="Phunkhang P."/>
            <person name="Pierre F."/>
            <person name="Priest M."/>
            <person name="Raghuraman S."/>
            <person name="Rege F."/>
            <person name="Reyes R."/>
            <person name="Rise C."/>
            <person name="Rogov P."/>
            <person name="Ross K."/>
            <person name="Ryan E."/>
            <person name="Settipalli S."/>
            <person name="Shea T."/>
            <person name="Sherpa N."/>
            <person name="Shi L."/>
            <person name="Shih D."/>
            <person name="Sparrow T."/>
            <person name="Spaulding J."/>
            <person name="Stalker J."/>
            <person name="Stange-Thomann N."/>
            <person name="Stavropoulos S."/>
            <person name="Stone C."/>
            <person name="Strader C."/>
            <person name="Tesfaye S."/>
            <person name="Thomson T."/>
            <person name="Thoulutsang Y."/>
            <person name="Thoulutsang D."/>
            <person name="Topham K."/>
            <person name="Topping I."/>
            <person name="Tsamla T."/>
            <person name="Vassiliev H."/>
            <person name="Vo A."/>
            <person name="Wangchuk T."/>
            <person name="Wangdi T."/>
            <person name="Weiand M."/>
            <person name="Wilkinson J."/>
            <person name="Wilson A."/>
            <person name="Yadav S."/>
            <person name="Young G."/>
            <person name="Yu Q."/>
            <person name="Zembek L."/>
            <person name="Zhong D."/>
            <person name="Zimmer A."/>
            <person name="Zwirko Z."/>
            <person name="Jaffe D.B."/>
            <person name="Alvarez P."/>
            <person name="Brockman W."/>
            <person name="Butler J."/>
            <person name="Chin C."/>
            <person name="Gnerre S."/>
            <person name="Grabherr M."/>
            <person name="Kleber M."/>
            <person name="Mauceli E."/>
            <person name="MacCallum I."/>
        </authorList>
    </citation>
    <scope>NUCLEOTIDE SEQUENCE [LARGE SCALE GENOMIC DNA]</scope>
    <source>
        <strain evidence="21">Tucson 14030-0811.24</strain>
    </source>
</reference>
<dbReference type="SUPFAM" id="SSF52374">
    <property type="entry name" value="Nucleotidylyl transferase"/>
    <property type="match status" value="1"/>
</dbReference>
<sequence>MWESLLKRRHCLNILRHLQWKRFCHSSSSPSAEVRVRFAPSPTGFLHLGGLRTALYNFLYARHLGGKFLLRIEDTDQTRIIPGASEQLVEDLLWAGIEIDEGPGIYQGKHGPYVQSERREIYSNAVEKLLENGTAYRCFCTERRLELLRKEALRTRQIPRYDNKCRHLKPDEVQQLLDKGQDHCIRFKLEEHEDPLDDLIYGQVQHNVSENEGDPVIMKSDQYPTYHFANVVDDHMMGITHVLRGVEWQISTTKHLLLYKAFGWQPPRFGHLPLLVNADGTKLSKRQGDIGIQNFRQRGYFPLSLVNYVVSAGGGFDTKANAKPELQSMKQLIDTFRLERVNSHPSRLNPELLNDFNRMEIQKNLQEKDKQKELVNQVHYLVKQAYPDHSNLDLAEPHILAILKWSSQRLSVLQDLTSSKLSFLWVKPNSNSQTKNLTSQQTEHLLELLNSVEDYQKDHLNEQLKMFAKSQNMKFPLLMRTLRGALSGLNEGPGVAEMMEILGKTVVIDRLQKSFLPEATGKQQTHL</sequence>
<evidence type="ECO:0000256" key="17">
    <source>
        <dbReference type="RuleBase" id="RU363037"/>
    </source>
</evidence>
<dbReference type="Proteomes" id="UP000007798">
    <property type="component" value="Unassembled WGS sequence"/>
</dbReference>
<dbReference type="PANTHER" id="PTHR43311">
    <property type="entry name" value="GLUTAMATE--TRNA LIGASE"/>
    <property type="match status" value="1"/>
</dbReference>
<dbReference type="FunFam" id="3.40.50.620:FF:000045">
    <property type="entry name" value="Glutamate--tRNA ligase, mitochondrial"/>
    <property type="match status" value="1"/>
</dbReference>
<dbReference type="eggNOG" id="KOG1149">
    <property type="taxonomic scope" value="Eukaryota"/>
</dbReference>
<dbReference type="GO" id="GO:0005739">
    <property type="term" value="C:mitochondrion"/>
    <property type="evidence" value="ECO:0007669"/>
    <property type="project" value="UniProtKB-SubCell"/>
</dbReference>
<dbReference type="Gene3D" id="1.10.10.350">
    <property type="match status" value="1"/>
</dbReference>
<dbReference type="EMBL" id="CH963847">
    <property type="protein sequence ID" value="EDW73325.1"/>
    <property type="molecule type" value="Genomic_DNA"/>
</dbReference>
<evidence type="ECO:0000259" key="18">
    <source>
        <dbReference type="Pfam" id="PF00749"/>
    </source>
</evidence>
<dbReference type="PROSITE" id="PS00178">
    <property type="entry name" value="AA_TRNA_LIGASE_I"/>
    <property type="match status" value="1"/>
</dbReference>
<dbReference type="SUPFAM" id="SSF48163">
    <property type="entry name" value="An anticodon-binding domain of class I aminoacyl-tRNA synthetases"/>
    <property type="match status" value="1"/>
</dbReference>
<dbReference type="EC" id="6.1.1.17" evidence="3"/>
<keyword evidence="5 17" id="KW-0547">Nucleotide-binding</keyword>
<dbReference type="GO" id="GO:0000049">
    <property type="term" value="F:tRNA binding"/>
    <property type="evidence" value="ECO:0007669"/>
    <property type="project" value="InterPro"/>
</dbReference>
<dbReference type="KEGG" id="dwi:6638687"/>
<dbReference type="HAMAP" id="MF_00022">
    <property type="entry name" value="Glu_tRNA_synth_type1"/>
    <property type="match status" value="1"/>
</dbReference>
<keyword evidence="8 17" id="KW-0030">Aminoacyl-tRNA synthetase</keyword>